<reference evidence="1 2" key="1">
    <citation type="submission" date="2017-02" db="EMBL/GenBank/DDBJ databases">
        <title>The new phylogeny of genus Mycobacterium.</title>
        <authorList>
            <person name="Tortoli E."/>
            <person name="Trovato A."/>
            <person name="Cirillo D.M."/>
        </authorList>
    </citation>
    <scope>NUCLEOTIDE SEQUENCE [LARGE SCALE GENOMIC DNA]</scope>
    <source>
        <strain evidence="1 2">DSM 44471</strain>
    </source>
</reference>
<dbReference type="Proteomes" id="UP000192566">
    <property type="component" value="Unassembled WGS sequence"/>
</dbReference>
<sequence length="481" mass="46635">MSLLVAAPELLSSAATNLESIGSALDAAHAAVATPTTQLVAAGADEVSTAVAAVFAGYGQQYQALAGQVAAFHGWFTGTLATNANSYAAAEATNIQQLLSGVVSGPVRELTGRPLIGNGANGYTNSQGVGTPGGAGGWLYGNGGSGGNSTYGGAAGGAGGAGGWLLGNGGAGGASGPGGVGGAGGAAGLLSGVVGATGVSTPLAANETIISVDQYGNAIVNISVGGGPSVGAIVDTGSTGLLLPRQDVNIASLGNPTGSGAVTYGDSVNYETIHYETYQTTVNLGNGIVTTPTSVDVATSATQTINGVTNPVQLSSVPAILGVGPNDGYPISTPVTSALPGTLDEGVLINEPQGLLEFGSNPLTPVTTLTGSPMTNLEIQIDGGSLQTANGAFIDSGGLTGAIPSNLISGVSAGNTVPTGTTLTVYTSGGQELYSETVTGADAPYVVSSSDPFNTGNYLFSLDPVYISNSPSGVGMTIIDA</sequence>
<dbReference type="InterPro" id="IPR000084">
    <property type="entry name" value="PE-PGRS_N"/>
</dbReference>
<evidence type="ECO:0000313" key="2">
    <source>
        <dbReference type="Proteomes" id="UP000192566"/>
    </source>
</evidence>
<protein>
    <submittedName>
        <fullName evidence="1">Uncharacterized protein</fullName>
    </submittedName>
</protein>
<dbReference type="Pfam" id="PF20729">
    <property type="entry name" value="PE-PGRS_C"/>
    <property type="match status" value="1"/>
</dbReference>
<dbReference type="Gene3D" id="2.40.70.10">
    <property type="entry name" value="Acid Proteases"/>
    <property type="match status" value="1"/>
</dbReference>
<dbReference type="Pfam" id="PF00934">
    <property type="entry name" value="PE"/>
    <property type="match status" value="1"/>
</dbReference>
<organism evidence="1 2">
    <name type="scientific">Mycobacterium heidelbergense</name>
    <dbReference type="NCBI Taxonomy" id="53376"/>
    <lineage>
        <taxon>Bacteria</taxon>
        <taxon>Bacillati</taxon>
        <taxon>Actinomycetota</taxon>
        <taxon>Actinomycetes</taxon>
        <taxon>Mycobacteriales</taxon>
        <taxon>Mycobacteriaceae</taxon>
        <taxon>Mycobacterium</taxon>
        <taxon>Mycobacterium simiae complex</taxon>
    </lineage>
</organism>
<dbReference type="GO" id="GO:0004190">
    <property type="term" value="F:aspartic-type endopeptidase activity"/>
    <property type="evidence" value="ECO:0007669"/>
    <property type="project" value="InterPro"/>
</dbReference>
<dbReference type="NCBIfam" id="NF038019">
    <property type="entry name" value="PE_process_PecA"/>
    <property type="match status" value="1"/>
</dbReference>
<dbReference type="AlphaFoldDB" id="A0A1X0DRX0"/>
<dbReference type="SUPFAM" id="SSF140459">
    <property type="entry name" value="PE/PPE dimer-like"/>
    <property type="match status" value="1"/>
</dbReference>
<dbReference type="EMBL" id="MVHR01000007">
    <property type="protein sequence ID" value="ORA74949.1"/>
    <property type="molecule type" value="Genomic_DNA"/>
</dbReference>
<dbReference type="RefSeq" id="WP_083073371.1">
    <property type="nucleotide sequence ID" value="NZ_AP022615.1"/>
</dbReference>
<dbReference type="InterPro" id="IPR021109">
    <property type="entry name" value="Peptidase_aspartic_dom_sf"/>
</dbReference>
<gene>
    <name evidence="1" type="ORF">BST25_07455</name>
</gene>
<dbReference type="OrthoDB" id="5190013at2"/>
<name>A0A1X0DRX0_MYCHE</name>
<dbReference type="Gene3D" id="1.10.287.850">
    <property type="entry name" value="HP0062-like domain"/>
    <property type="match status" value="1"/>
</dbReference>
<dbReference type="InterPro" id="IPR048054">
    <property type="entry name" value="PecA_C"/>
</dbReference>
<dbReference type="Pfam" id="PF21526">
    <property type="entry name" value="PGRS"/>
    <property type="match status" value="1"/>
</dbReference>
<comment type="caution">
    <text evidence="1">The sequence shown here is derived from an EMBL/GenBank/DDBJ whole genome shotgun (WGS) entry which is preliminary data.</text>
</comment>
<evidence type="ECO:0000313" key="1">
    <source>
        <dbReference type="EMBL" id="ORA74949.1"/>
    </source>
</evidence>
<dbReference type="InterPro" id="IPR038332">
    <property type="entry name" value="PPE_sf"/>
</dbReference>
<proteinExistence type="predicted"/>
<keyword evidence="2" id="KW-1185">Reference proteome</keyword>
<dbReference type="InterPro" id="IPR048996">
    <property type="entry name" value="PGRS_rpt"/>
</dbReference>
<accession>A0A1X0DRX0</accession>